<dbReference type="CDD" id="cd06222">
    <property type="entry name" value="RNase_H_like"/>
    <property type="match status" value="1"/>
</dbReference>
<comment type="caution">
    <text evidence="2">The sequence shown here is derived from an EMBL/GenBank/DDBJ whole genome shotgun (WGS) entry which is preliminary data.</text>
</comment>
<protein>
    <recommendedName>
        <fullName evidence="1">RNase H type-1 domain-containing protein</fullName>
    </recommendedName>
</protein>
<dbReference type="InParanoid" id="A0A1Q3BX24"/>
<dbReference type="PANTHER" id="PTHR47723">
    <property type="entry name" value="OS05G0353850 PROTEIN"/>
    <property type="match status" value="1"/>
</dbReference>
<dbReference type="OrthoDB" id="1002594at2759"/>
<dbReference type="InterPro" id="IPR053151">
    <property type="entry name" value="RNase_H-like"/>
</dbReference>
<gene>
    <name evidence="2" type="ORF">CFOL_v3_16014</name>
</gene>
<dbReference type="AlphaFoldDB" id="A0A1Q3BX24"/>
<dbReference type="Gene3D" id="3.30.420.10">
    <property type="entry name" value="Ribonuclease H-like superfamily/Ribonuclease H"/>
    <property type="match status" value="1"/>
</dbReference>
<organism evidence="2 3">
    <name type="scientific">Cephalotus follicularis</name>
    <name type="common">Albany pitcher plant</name>
    <dbReference type="NCBI Taxonomy" id="3775"/>
    <lineage>
        <taxon>Eukaryota</taxon>
        <taxon>Viridiplantae</taxon>
        <taxon>Streptophyta</taxon>
        <taxon>Embryophyta</taxon>
        <taxon>Tracheophyta</taxon>
        <taxon>Spermatophyta</taxon>
        <taxon>Magnoliopsida</taxon>
        <taxon>eudicotyledons</taxon>
        <taxon>Gunneridae</taxon>
        <taxon>Pentapetalae</taxon>
        <taxon>rosids</taxon>
        <taxon>fabids</taxon>
        <taxon>Oxalidales</taxon>
        <taxon>Cephalotaceae</taxon>
        <taxon>Cephalotus</taxon>
    </lineage>
</organism>
<dbReference type="SUPFAM" id="SSF53098">
    <property type="entry name" value="Ribonuclease H-like"/>
    <property type="match status" value="1"/>
</dbReference>
<dbReference type="Proteomes" id="UP000187406">
    <property type="component" value="Unassembled WGS sequence"/>
</dbReference>
<evidence type="ECO:0000313" key="2">
    <source>
        <dbReference type="EMBL" id="GAV72526.1"/>
    </source>
</evidence>
<evidence type="ECO:0000259" key="1">
    <source>
        <dbReference type="Pfam" id="PF13456"/>
    </source>
</evidence>
<dbReference type="InterPro" id="IPR044730">
    <property type="entry name" value="RNase_H-like_dom_plant"/>
</dbReference>
<dbReference type="EMBL" id="BDDD01001011">
    <property type="protein sequence ID" value="GAV72526.1"/>
    <property type="molecule type" value="Genomic_DNA"/>
</dbReference>
<name>A0A1Q3BX24_CEPFO</name>
<dbReference type="Pfam" id="PF13456">
    <property type="entry name" value="RVT_3"/>
    <property type="match status" value="1"/>
</dbReference>
<dbReference type="GO" id="GO:0003676">
    <property type="term" value="F:nucleic acid binding"/>
    <property type="evidence" value="ECO:0007669"/>
    <property type="project" value="InterPro"/>
</dbReference>
<keyword evidence="3" id="KW-1185">Reference proteome</keyword>
<proteinExistence type="predicted"/>
<evidence type="ECO:0000313" key="3">
    <source>
        <dbReference type="Proteomes" id="UP000187406"/>
    </source>
</evidence>
<dbReference type="InterPro" id="IPR012337">
    <property type="entry name" value="RNaseH-like_sf"/>
</dbReference>
<dbReference type="PANTHER" id="PTHR47723:SF19">
    <property type="entry name" value="POLYNUCLEOTIDYL TRANSFERASE, RIBONUCLEASE H-LIKE SUPERFAMILY PROTEIN"/>
    <property type="match status" value="1"/>
</dbReference>
<dbReference type="InterPro" id="IPR036397">
    <property type="entry name" value="RNaseH_sf"/>
</dbReference>
<sequence>MSEFEFALMWAYTPTKYKYRVFEELRDKNVVVRKIKGKKSPVHFKFQGPLQYQSGFKTVQVDASYKNGDAGLGLIVRDESGEVIETYKKKVDGIQNSLKAEIETIVYGLKQAADIYPMIVIESDSKVAVDVINDENYLSLNNKNHYLLQSYASV</sequence>
<dbReference type="GO" id="GO:0004523">
    <property type="term" value="F:RNA-DNA hybrid ribonuclease activity"/>
    <property type="evidence" value="ECO:0007669"/>
    <property type="project" value="InterPro"/>
</dbReference>
<reference evidence="3" key="1">
    <citation type="submission" date="2016-04" db="EMBL/GenBank/DDBJ databases">
        <title>Cephalotus genome sequencing.</title>
        <authorList>
            <person name="Fukushima K."/>
            <person name="Hasebe M."/>
            <person name="Fang X."/>
        </authorList>
    </citation>
    <scope>NUCLEOTIDE SEQUENCE [LARGE SCALE GENOMIC DNA]</scope>
    <source>
        <strain evidence="3">cv. St1</strain>
    </source>
</reference>
<accession>A0A1Q3BX24</accession>
<dbReference type="InterPro" id="IPR002156">
    <property type="entry name" value="RNaseH_domain"/>
</dbReference>
<feature type="domain" description="RNase H type-1" evidence="1">
    <location>
        <begin position="61"/>
        <end position="139"/>
    </location>
</feature>